<dbReference type="FunFam" id="3.90.550.50:FF:000001">
    <property type="entry name" value="Hexosyltransferase"/>
    <property type="match status" value="1"/>
</dbReference>
<reference evidence="14" key="2">
    <citation type="submission" date="2025-08" db="UniProtKB">
        <authorList>
            <consortium name="Ensembl"/>
        </authorList>
    </citation>
    <scope>IDENTIFICATION</scope>
</reference>
<dbReference type="PANTHER" id="PTHR11214:SF115">
    <property type="entry name" value="HEXOSYLTRANSFERASE"/>
    <property type="match status" value="1"/>
</dbReference>
<dbReference type="GeneID" id="113173942"/>
<evidence type="ECO:0000256" key="3">
    <source>
        <dbReference type="ARBA" id="ARBA00008661"/>
    </source>
</evidence>
<keyword evidence="9 13" id="KW-0333">Golgi apparatus</keyword>
<reference evidence="14" key="3">
    <citation type="submission" date="2025-09" db="UniProtKB">
        <authorList>
            <consortium name="Ensembl"/>
        </authorList>
    </citation>
    <scope>IDENTIFICATION</scope>
</reference>
<organism evidence="14 15">
    <name type="scientific">Anabas testudineus</name>
    <name type="common">Climbing perch</name>
    <name type="synonym">Anthias testudineus</name>
    <dbReference type="NCBI Taxonomy" id="64144"/>
    <lineage>
        <taxon>Eukaryota</taxon>
        <taxon>Metazoa</taxon>
        <taxon>Chordata</taxon>
        <taxon>Craniata</taxon>
        <taxon>Vertebrata</taxon>
        <taxon>Euteleostomi</taxon>
        <taxon>Actinopterygii</taxon>
        <taxon>Neopterygii</taxon>
        <taxon>Teleostei</taxon>
        <taxon>Neoteleostei</taxon>
        <taxon>Acanthomorphata</taxon>
        <taxon>Anabantaria</taxon>
        <taxon>Anabantiformes</taxon>
        <taxon>Anabantoidei</taxon>
        <taxon>Anabantidae</taxon>
        <taxon>Anabas</taxon>
    </lineage>
</organism>
<accession>A0A3Q1JJG1</accession>
<keyword evidence="11 13" id="KW-0472">Membrane</keyword>
<evidence type="ECO:0000256" key="2">
    <source>
        <dbReference type="ARBA" id="ARBA00004922"/>
    </source>
</evidence>
<evidence type="ECO:0000256" key="1">
    <source>
        <dbReference type="ARBA" id="ARBA00004323"/>
    </source>
</evidence>
<dbReference type="Ensembl" id="ENSATET00000033567.3">
    <property type="protein sequence ID" value="ENSATEP00000033085.1"/>
    <property type="gene ID" value="ENSATEG00000022803.3"/>
</dbReference>
<evidence type="ECO:0000256" key="6">
    <source>
        <dbReference type="ARBA" id="ARBA00022692"/>
    </source>
</evidence>
<evidence type="ECO:0000256" key="7">
    <source>
        <dbReference type="ARBA" id="ARBA00022968"/>
    </source>
</evidence>
<dbReference type="Proteomes" id="UP000265040">
    <property type="component" value="Chromosome 3"/>
</dbReference>
<evidence type="ECO:0000256" key="8">
    <source>
        <dbReference type="ARBA" id="ARBA00022989"/>
    </source>
</evidence>
<protein>
    <recommendedName>
        <fullName evidence="13">Hexosyltransferase</fullName>
        <ecNumber evidence="13">2.4.1.-</ecNumber>
    </recommendedName>
</protein>
<dbReference type="GO" id="GO:0006493">
    <property type="term" value="P:protein O-linked glycosylation"/>
    <property type="evidence" value="ECO:0007669"/>
    <property type="project" value="TreeGrafter"/>
</dbReference>
<dbReference type="RefSeq" id="XP_026233326.1">
    <property type="nucleotide sequence ID" value="XM_026377541.1"/>
</dbReference>
<keyword evidence="7 13" id="KW-0735">Signal-anchor</keyword>
<dbReference type="FunCoup" id="A0A3Q1JJG1">
    <property type="interactions" value="10"/>
</dbReference>
<evidence type="ECO:0000256" key="11">
    <source>
        <dbReference type="ARBA" id="ARBA00023136"/>
    </source>
</evidence>
<keyword evidence="6 13" id="KW-0812">Transmembrane</keyword>
<dbReference type="InterPro" id="IPR002659">
    <property type="entry name" value="Glyco_trans_31"/>
</dbReference>
<evidence type="ECO:0000256" key="5">
    <source>
        <dbReference type="ARBA" id="ARBA00022679"/>
    </source>
</evidence>
<evidence type="ECO:0000256" key="9">
    <source>
        <dbReference type="ARBA" id="ARBA00023034"/>
    </source>
</evidence>
<dbReference type="GO" id="GO:0008499">
    <property type="term" value="F:N-acetyl-beta-D-glucosaminide beta-(1,3)-galactosyltransferase activity"/>
    <property type="evidence" value="ECO:0007669"/>
    <property type="project" value="TreeGrafter"/>
</dbReference>
<evidence type="ECO:0000256" key="10">
    <source>
        <dbReference type="ARBA" id="ARBA00023098"/>
    </source>
</evidence>
<dbReference type="InParanoid" id="A0A3Q1JJG1"/>
<dbReference type="STRING" id="64144.ENSATEP00000033085"/>
<evidence type="ECO:0000256" key="4">
    <source>
        <dbReference type="ARBA" id="ARBA00022676"/>
    </source>
</evidence>
<keyword evidence="12" id="KW-0325">Glycoprotein</keyword>
<proteinExistence type="inferred from homology"/>
<name>A0A3Q1JJG1_ANATE</name>
<comment type="similarity">
    <text evidence="3 13">Belongs to the glycosyltransferase 31 family.</text>
</comment>
<comment type="pathway">
    <text evidence="2">Protein modification; protein glycosylation.</text>
</comment>
<evidence type="ECO:0000313" key="14">
    <source>
        <dbReference type="Ensembl" id="ENSATEP00000033085.1"/>
    </source>
</evidence>
<dbReference type="OMA" id="RNTWGSE"/>
<keyword evidence="15" id="KW-1185">Reference proteome</keyword>
<dbReference type="GO" id="GO:0000139">
    <property type="term" value="C:Golgi membrane"/>
    <property type="evidence" value="ECO:0007669"/>
    <property type="project" value="UniProtKB-SubCell"/>
</dbReference>
<dbReference type="GeneTree" id="ENSGT00940000163421"/>
<comment type="subcellular location">
    <subcellularLocation>
        <location evidence="1 13">Golgi apparatus membrane</location>
        <topology evidence="1 13">Single-pass type II membrane protein</topology>
    </subcellularLocation>
</comment>
<reference evidence="14" key="1">
    <citation type="submission" date="2021-04" db="EMBL/GenBank/DDBJ databases">
        <authorList>
            <consortium name="Wellcome Sanger Institute Data Sharing"/>
        </authorList>
    </citation>
    <scope>NUCLEOTIDE SEQUENCE [LARGE SCALE GENOMIC DNA]</scope>
</reference>
<dbReference type="PANTHER" id="PTHR11214">
    <property type="entry name" value="BETA-1,3-N-ACETYLGLUCOSAMINYLTRANSFERASE"/>
    <property type="match status" value="1"/>
</dbReference>
<evidence type="ECO:0000256" key="13">
    <source>
        <dbReference type="RuleBase" id="RU363063"/>
    </source>
</evidence>
<dbReference type="EC" id="2.4.1.-" evidence="13"/>
<dbReference type="Pfam" id="PF01762">
    <property type="entry name" value="Galactosyl_T"/>
    <property type="match status" value="1"/>
</dbReference>
<dbReference type="AlphaFoldDB" id="A0A3Q1JJG1"/>
<dbReference type="GO" id="GO:0006629">
    <property type="term" value="P:lipid metabolic process"/>
    <property type="evidence" value="ECO:0007669"/>
    <property type="project" value="UniProtKB-KW"/>
</dbReference>
<evidence type="ECO:0000313" key="15">
    <source>
        <dbReference type="Proteomes" id="UP000265040"/>
    </source>
</evidence>
<keyword evidence="5" id="KW-0808">Transferase</keyword>
<dbReference type="Gene3D" id="3.90.550.50">
    <property type="match status" value="1"/>
</dbReference>
<sequence length="412" mass="47620">MLKICLNIGQSEGADDFKQAESRRWCSWSRRHCLFFLMVSAAVLFFYNINIKITPEWNPKQWISFKSWDQGVISSNTNDESITTTELTTVAQSVSEINSSPFVQTTNITSTEVTVTSTQTTQNETMPPTPIPYESQQLYLVEYPYDYHFIINEPHVCEQQKPFLVLMIPVAPNNRRHRDIIRNTWGGENLFSKVVKLFFLLGRHIGEGAENLQIQLLQESKEHQDLIQSDFMDCYKNLTIKTMVMLEWLDSYCANASYAMKVDSDIFLNVPNLVNMLSTAPKTNYMTGLVTKDAAVLRDPKSKWYLPVDLYPNSQYPHYVLGLGYVFSMDLPKKLVEASKHVKALYIEDVYLGLCMQYLGINLTEPPAWDYFNVFPVPYSRCAYSRLIATTTRENTDHLWIWKNFKEPGPYC</sequence>
<evidence type="ECO:0000256" key="12">
    <source>
        <dbReference type="ARBA" id="ARBA00023180"/>
    </source>
</evidence>
<keyword evidence="10" id="KW-0443">Lipid metabolism</keyword>
<feature type="transmembrane region" description="Helical" evidence="13">
    <location>
        <begin position="33"/>
        <end position="51"/>
    </location>
</feature>
<keyword evidence="4 13" id="KW-0328">Glycosyltransferase</keyword>
<dbReference type="OrthoDB" id="5512589at2759"/>
<keyword evidence="8 13" id="KW-1133">Transmembrane helix</keyword>